<dbReference type="AlphaFoldDB" id="A0A9D1HW10"/>
<protein>
    <submittedName>
        <fullName evidence="2">Uncharacterized protein</fullName>
    </submittedName>
</protein>
<feature type="region of interest" description="Disordered" evidence="1">
    <location>
        <begin position="135"/>
        <end position="156"/>
    </location>
</feature>
<dbReference type="Proteomes" id="UP000824087">
    <property type="component" value="Unassembled WGS sequence"/>
</dbReference>
<gene>
    <name evidence="2" type="ORF">IAD49_02280</name>
</gene>
<evidence type="ECO:0000313" key="2">
    <source>
        <dbReference type="EMBL" id="HIU22390.1"/>
    </source>
</evidence>
<reference evidence="2" key="2">
    <citation type="journal article" date="2021" name="PeerJ">
        <title>Extensive microbial diversity within the chicken gut microbiome revealed by metagenomics and culture.</title>
        <authorList>
            <person name="Gilroy R."/>
            <person name="Ravi A."/>
            <person name="Getino M."/>
            <person name="Pursley I."/>
            <person name="Horton D.L."/>
            <person name="Alikhan N.F."/>
            <person name="Baker D."/>
            <person name="Gharbi K."/>
            <person name="Hall N."/>
            <person name="Watson M."/>
            <person name="Adriaenssens E.M."/>
            <person name="Foster-Nyarko E."/>
            <person name="Jarju S."/>
            <person name="Secka A."/>
            <person name="Antonio M."/>
            <person name="Oren A."/>
            <person name="Chaudhuri R.R."/>
            <person name="La Ragione R."/>
            <person name="Hildebrand F."/>
            <person name="Pallen M.J."/>
        </authorList>
    </citation>
    <scope>NUCLEOTIDE SEQUENCE</scope>
    <source>
        <strain evidence="2">CHK197-8231</strain>
    </source>
</reference>
<evidence type="ECO:0000313" key="3">
    <source>
        <dbReference type="Proteomes" id="UP000824087"/>
    </source>
</evidence>
<sequence>MANWMNGVSESTFNAKSFSDSQISDREGTREASNVRHGWFGNGRAYSVVGIDANRIDGMRSAIRDYVQAIEGHLDGIEPLANANNAYKSEEVQRAVQEYVQKVKDYCKNLTSQLLAFSDKLGDVKSSWERATSEMSSTIGGASGSFDAGTKYTENQ</sequence>
<comment type="caution">
    <text evidence="2">The sequence shown here is derived from an EMBL/GenBank/DDBJ whole genome shotgun (WGS) entry which is preliminary data.</text>
</comment>
<accession>A0A9D1HW10</accession>
<evidence type="ECO:0000256" key="1">
    <source>
        <dbReference type="SAM" id="MobiDB-lite"/>
    </source>
</evidence>
<reference evidence="2" key="1">
    <citation type="submission" date="2020-10" db="EMBL/GenBank/DDBJ databases">
        <authorList>
            <person name="Gilroy R."/>
        </authorList>
    </citation>
    <scope>NUCLEOTIDE SEQUENCE</scope>
    <source>
        <strain evidence="2">CHK197-8231</strain>
    </source>
</reference>
<name>A0A9D1HW10_9BACT</name>
<dbReference type="EMBL" id="DVML01000012">
    <property type="protein sequence ID" value="HIU22390.1"/>
    <property type="molecule type" value="Genomic_DNA"/>
</dbReference>
<proteinExistence type="predicted"/>
<organism evidence="2 3">
    <name type="scientific">Candidatus Fimihabitans intestinipullorum</name>
    <dbReference type="NCBI Taxonomy" id="2840820"/>
    <lineage>
        <taxon>Bacteria</taxon>
        <taxon>Bacillati</taxon>
        <taxon>Mycoplasmatota</taxon>
        <taxon>Mycoplasmatota incertae sedis</taxon>
        <taxon>Candidatus Fimihabitans</taxon>
    </lineage>
</organism>